<accession>A0ABN1V5U6</accession>
<dbReference type="InterPro" id="IPR001509">
    <property type="entry name" value="Epimerase_deHydtase"/>
</dbReference>
<feature type="domain" description="NAD-dependent epimerase/dehydratase" evidence="1">
    <location>
        <begin position="9"/>
        <end position="225"/>
    </location>
</feature>
<organism evidence="2 3">
    <name type="scientific">Prauserella alba</name>
    <dbReference type="NCBI Taxonomy" id="176898"/>
    <lineage>
        <taxon>Bacteria</taxon>
        <taxon>Bacillati</taxon>
        <taxon>Actinomycetota</taxon>
        <taxon>Actinomycetes</taxon>
        <taxon>Pseudonocardiales</taxon>
        <taxon>Pseudonocardiaceae</taxon>
        <taxon>Prauserella</taxon>
    </lineage>
</organism>
<dbReference type="PANTHER" id="PTHR48079">
    <property type="entry name" value="PROTEIN YEEZ"/>
    <property type="match status" value="1"/>
</dbReference>
<dbReference type="InterPro" id="IPR051783">
    <property type="entry name" value="NAD(P)-dependent_oxidoreduct"/>
</dbReference>
<dbReference type="PANTHER" id="PTHR48079:SF6">
    <property type="entry name" value="NAD(P)-BINDING DOMAIN-CONTAINING PROTEIN-RELATED"/>
    <property type="match status" value="1"/>
</dbReference>
<evidence type="ECO:0000313" key="3">
    <source>
        <dbReference type="Proteomes" id="UP001500467"/>
    </source>
</evidence>
<name>A0ABN1V5U6_9PSEU</name>
<evidence type="ECO:0000259" key="1">
    <source>
        <dbReference type="Pfam" id="PF01370"/>
    </source>
</evidence>
<dbReference type="Pfam" id="PF01370">
    <property type="entry name" value="Epimerase"/>
    <property type="match status" value="1"/>
</dbReference>
<protein>
    <submittedName>
        <fullName evidence="2">NAD(P)-dependent oxidoreductase</fullName>
    </submittedName>
</protein>
<dbReference type="EMBL" id="BAAALM010000004">
    <property type="protein sequence ID" value="GAA1195914.1"/>
    <property type="molecule type" value="Genomic_DNA"/>
</dbReference>
<dbReference type="SUPFAM" id="SSF51735">
    <property type="entry name" value="NAD(P)-binding Rossmann-fold domains"/>
    <property type="match status" value="1"/>
</dbReference>
<gene>
    <name evidence="2" type="ORF">GCM10009675_08660</name>
</gene>
<comment type="caution">
    <text evidence="2">The sequence shown here is derived from an EMBL/GenBank/DDBJ whole genome shotgun (WGS) entry which is preliminary data.</text>
</comment>
<dbReference type="Gene3D" id="3.40.50.720">
    <property type="entry name" value="NAD(P)-binding Rossmann-like Domain"/>
    <property type="match status" value="1"/>
</dbReference>
<sequence>MITVGAMRVFVTGGTGALGRYAVPALVAAGHTVTALARTPDKADALAVQGARPVVVSLFDPSALAAAFVGHDAVLNLATAMPSTIGFAFRRAWRATERVRTEGSAAVVDAATTAGVGRLVQESVAMLYRDHGSRWVDEEAPVDHYPAAVGNHAAEASAHRFGAAGGTAVVLRFGLFYGPGARHSEQMFAAARRHLGPVLGPPENYLSSIHLADAASAVVAALGAPTGTFNVVDDEPLTKRAYADALAEAARTTSLLRMPGRAGLLFGDRLTPLTRSLRVNNARFRASADWAPRYPSAREGWNATAAAFGRSP</sequence>
<dbReference type="InterPro" id="IPR036291">
    <property type="entry name" value="NAD(P)-bd_dom_sf"/>
</dbReference>
<evidence type="ECO:0000313" key="2">
    <source>
        <dbReference type="EMBL" id="GAA1195914.1"/>
    </source>
</evidence>
<dbReference type="Proteomes" id="UP001500467">
    <property type="component" value="Unassembled WGS sequence"/>
</dbReference>
<reference evidence="2 3" key="1">
    <citation type="journal article" date="2019" name="Int. J. Syst. Evol. Microbiol.">
        <title>The Global Catalogue of Microorganisms (GCM) 10K type strain sequencing project: providing services to taxonomists for standard genome sequencing and annotation.</title>
        <authorList>
            <consortium name="The Broad Institute Genomics Platform"/>
            <consortium name="The Broad Institute Genome Sequencing Center for Infectious Disease"/>
            <person name="Wu L."/>
            <person name="Ma J."/>
        </authorList>
    </citation>
    <scope>NUCLEOTIDE SEQUENCE [LARGE SCALE GENOMIC DNA]</scope>
    <source>
        <strain evidence="2 3">JCM 13022</strain>
    </source>
</reference>
<proteinExistence type="predicted"/>
<keyword evidence="3" id="KW-1185">Reference proteome</keyword>